<dbReference type="SUPFAM" id="SSF47384">
    <property type="entry name" value="Homodimeric domain of signal transducing histidine kinase"/>
    <property type="match status" value="1"/>
</dbReference>
<protein>
    <recommendedName>
        <fullName evidence="3">histidine kinase</fullName>
        <ecNumber evidence="3">2.7.13.3</ecNumber>
    </recommendedName>
</protein>
<dbReference type="SUPFAM" id="SSF158472">
    <property type="entry name" value="HAMP domain-like"/>
    <property type="match status" value="1"/>
</dbReference>
<keyword evidence="7 12" id="KW-0812">Transmembrane</keyword>
<dbReference type="RefSeq" id="WP_303496887.1">
    <property type="nucleotide sequence ID" value="NZ_JAUOPL010000013.1"/>
</dbReference>
<evidence type="ECO:0000256" key="8">
    <source>
        <dbReference type="ARBA" id="ARBA00022777"/>
    </source>
</evidence>
<evidence type="ECO:0000256" key="2">
    <source>
        <dbReference type="ARBA" id="ARBA00004651"/>
    </source>
</evidence>
<keyword evidence="4" id="KW-1003">Cell membrane</keyword>
<evidence type="ECO:0000256" key="9">
    <source>
        <dbReference type="ARBA" id="ARBA00022989"/>
    </source>
</evidence>
<proteinExistence type="predicted"/>
<evidence type="ECO:0000256" key="12">
    <source>
        <dbReference type="SAM" id="Phobius"/>
    </source>
</evidence>
<keyword evidence="5" id="KW-0597">Phosphoprotein</keyword>
<dbReference type="InterPro" id="IPR003661">
    <property type="entry name" value="HisK_dim/P_dom"/>
</dbReference>
<gene>
    <name evidence="15" type="ORF">Q8W30_16690</name>
</gene>
<sequence length="754" mass="83802">MSKHSEITTHNRRPMKGLHFHFLAHANKQLRQSLRYKLLLLIVIPLLLTALGFSIMAAYWTSSYTDKQLYMKVSADLSVAQGTLDILQREQMNVLAQLANGYDFRTNLLRNYQRGIRGQLNDVRQSRQLDFLRFIPASQLLNSLEPSLLAHTESLLKGDSLSGLEVLSANELDLIQTGLAKRSRIPLIETPYAAPTQRSIESRAIIMRSLYPVINDFDELVGVLDGGTLFNRNTQVVDMIRDLVYGPGSLPDEGIGTVTLFLDDTRISTNVPQLLPDQRDVPHQTSTITEADRAIGTRVSSAVKNHVLIKGNRWIDRAFVVNDWYISAYQPLIDLSGQRIGMIYTGFSEAPFTHIYYKTLLESVTVIGLIMLGSGLLVLHKGKQILAPLSRLNKAVNAVKQGNMQQRIGHLEGQDELTELAHEFDKMLDLLAQREQEIIKANDELEQKVDQRTTSLRRRTEALKDRIRLLKTTRKQLLDQEKLAVLGELTAGIAHEINNPAAVILGSVDLILDDLGEQAKPINAELDMIIEQVYRIRSLINNLLQYSRPDSQTDSQQICNINQVCNDTLLLVRHALDKQNVTVETDYAAESLVEINTQQIQQVLVNLIINAAHAIKGTGSVFIGTEDWVEAPAATSTNRAAEPSPLGVVIHVSDLGCGIPDSVKERIFEPFFTTKESGTGLGLSVSKGIVTRHGGDLRVHSPSLIDETCGTTFSLYLPSHYSDQATNTDHISLLLTGLGQAERVNRRATGKGDT</sequence>
<feature type="domain" description="HAMP" evidence="14">
    <location>
        <begin position="383"/>
        <end position="436"/>
    </location>
</feature>
<evidence type="ECO:0000259" key="13">
    <source>
        <dbReference type="PROSITE" id="PS50109"/>
    </source>
</evidence>
<keyword evidence="16" id="KW-1185">Reference proteome</keyword>
<dbReference type="Pfam" id="PF17202">
    <property type="entry name" value="sCache_3_3"/>
    <property type="match status" value="1"/>
</dbReference>
<dbReference type="SMART" id="SM00387">
    <property type="entry name" value="HATPase_c"/>
    <property type="match status" value="1"/>
</dbReference>
<evidence type="ECO:0000256" key="7">
    <source>
        <dbReference type="ARBA" id="ARBA00022692"/>
    </source>
</evidence>
<comment type="subcellular location">
    <subcellularLocation>
        <location evidence="2">Cell membrane</location>
        <topology evidence="2">Multi-pass membrane protein</topology>
    </subcellularLocation>
</comment>
<reference evidence="15" key="1">
    <citation type="submission" date="2023-07" db="EMBL/GenBank/DDBJ databases">
        <title>Genome content predicts the carbon catabolic preferences of heterotrophic bacteria.</title>
        <authorList>
            <person name="Gralka M."/>
        </authorList>
    </citation>
    <scope>NUCLEOTIDE SEQUENCE</scope>
    <source>
        <strain evidence="15">5G01</strain>
    </source>
</reference>
<dbReference type="Gene3D" id="1.10.287.130">
    <property type="match status" value="1"/>
</dbReference>
<dbReference type="InterPro" id="IPR005467">
    <property type="entry name" value="His_kinase_dom"/>
</dbReference>
<evidence type="ECO:0000256" key="5">
    <source>
        <dbReference type="ARBA" id="ARBA00022553"/>
    </source>
</evidence>
<accession>A0ABT9EYU9</accession>
<feature type="transmembrane region" description="Helical" evidence="12">
    <location>
        <begin position="38"/>
        <end position="60"/>
    </location>
</feature>
<evidence type="ECO:0000313" key="15">
    <source>
        <dbReference type="EMBL" id="MDP2524208.1"/>
    </source>
</evidence>
<dbReference type="PANTHER" id="PTHR43065:SF22">
    <property type="entry name" value="HISTIDINE KINASE"/>
    <property type="match status" value="1"/>
</dbReference>
<dbReference type="PROSITE" id="PS50109">
    <property type="entry name" value="HIS_KIN"/>
    <property type="match status" value="1"/>
</dbReference>
<keyword evidence="8" id="KW-0418">Kinase</keyword>
<dbReference type="EMBL" id="JAUYVO010000016">
    <property type="protein sequence ID" value="MDP2524208.1"/>
    <property type="molecule type" value="Genomic_DNA"/>
</dbReference>
<dbReference type="SMART" id="SM00304">
    <property type="entry name" value="HAMP"/>
    <property type="match status" value="1"/>
</dbReference>
<evidence type="ECO:0000313" key="16">
    <source>
        <dbReference type="Proteomes" id="UP001177341"/>
    </source>
</evidence>
<dbReference type="PROSITE" id="PS50885">
    <property type="entry name" value="HAMP"/>
    <property type="match status" value="1"/>
</dbReference>
<dbReference type="Pfam" id="PF02518">
    <property type="entry name" value="HATPase_c"/>
    <property type="match status" value="1"/>
</dbReference>
<keyword evidence="10 12" id="KW-0472">Membrane</keyword>
<dbReference type="SUPFAM" id="SSF55874">
    <property type="entry name" value="ATPase domain of HSP90 chaperone/DNA topoisomerase II/histidine kinase"/>
    <property type="match status" value="1"/>
</dbReference>
<dbReference type="Pfam" id="PF00512">
    <property type="entry name" value="HisKA"/>
    <property type="match status" value="1"/>
</dbReference>
<keyword evidence="11" id="KW-0175">Coiled coil</keyword>
<evidence type="ECO:0000256" key="10">
    <source>
        <dbReference type="ARBA" id="ARBA00023136"/>
    </source>
</evidence>
<dbReference type="Pfam" id="PF00672">
    <property type="entry name" value="HAMP"/>
    <property type="match status" value="1"/>
</dbReference>
<dbReference type="CDD" id="cd06225">
    <property type="entry name" value="HAMP"/>
    <property type="match status" value="1"/>
</dbReference>
<dbReference type="InterPro" id="IPR004358">
    <property type="entry name" value="Sig_transdc_His_kin-like_C"/>
</dbReference>
<dbReference type="EC" id="2.7.13.3" evidence="3"/>
<feature type="coiled-coil region" evidence="11">
    <location>
        <begin position="428"/>
        <end position="480"/>
    </location>
</feature>
<dbReference type="InterPro" id="IPR003660">
    <property type="entry name" value="HAMP_dom"/>
</dbReference>
<dbReference type="CDD" id="cd00082">
    <property type="entry name" value="HisKA"/>
    <property type="match status" value="1"/>
</dbReference>
<feature type="domain" description="Histidine kinase" evidence="13">
    <location>
        <begin position="492"/>
        <end position="721"/>
    </location>
</feature>
<evidence type="ECO:0000259" key="14">
    <source>
        <dbReference type="PROSITE" id="PS50885"/>
    </source>
</evidence>
<keyword evidence="9 12" id="KW-1133">Transmembrane helix</keyword>
<evidence type="ECO:0000256" key="1">
    <source>
        <dbReference type="ARBA" id="ARBA00000085"/>
    </source>
</evidence>
<dbReference type="Proteomes" id="UP001177341">
    <property type="component" value="Unassembled WGS sequence"/>
</dbReference>
<evidence type="ECO:0000256" key="3">
    <source>
        <dbReference type="ARBA" id="ARBA00012438"/>
    </source>
</evidence>
<dbReference type="PANTHER" id="PTHR43065">
    <property type="entry name" value="SENSOR HISTIDINE KINASE"/>
    <property type="match status" value="1"/>
</dbReference>
<dbReference type="InterPro" id="IPR003594">
    <property type="entry name" value="HATPase_dom"/>
</dbReference>
<evidence type="ECO:0000256" key="11">
    <source>
        <dbReference type="SAM" id="Coils"/>
    </source>
</evidence>
<evidence type="ECO:0000256" key="4">
    <source>
        <dbReference type="ARBA" id="ARBA00022475"/>
    </source>
</evidence>
<comment type="caution">
    <text evidence="15">The sequence shown here is derived from an EMBL/GenBank/DDBJ whole genome shotgun (WGS) entry which is preliminary data.</text>
</comment>
<dbReference type="InterPro" id="IPR033463">
    <property type="entry name" value="sCache_3"/>
</dbReference>
<keyword evidence="6" id="KW-0808">Transferase</keyword>
<name>A0ABT9EYU9_9GAMM</name>
<dbReference type="SUPFAM" id="SSF103190">
    <property type="entry name" value="Sensory domain-like"/>
    <property type="match status" value="1"/>
</dbReference>
<dbReference type="InterPro" id="IPR036097">
    <property type="entry name" value="HisK_dim/P_sf"/>
</dbReference>
<dbReference type="Gene3D" id="6.10.340.10">
    <property type="match status" value="1"/>
</dbReference>
<comment type="catalytic activity">
    <reaction evidence="1">
        <text>ATP + protein L-histidine = ADP + protein N-phospho-L-histidine.</text>
        <dbReference type="EC" id="2.7.13.3"/>
    </reaction>
</comment>
<dbReference type="PRINTS" id="PR00344">
    <property type="entry name" value="BCTRLSENSOR"/>
</dbReference>
<organism evidence="15 16">
    <name type="scientific">Neptunomonas phycophila</name>
    <dbReference type="NCBI Taxonomy" id="1572645"/>
    <lineage>
        <taxon>Bacteria</taxon>
        <taxon>Pseudomonadati</taxon>
        <taxon>Pseudomonadota</taxon>
        <taxon>Gammaproteobacteria</taxon>
        <taxon>Oceanospirillales</taxon>
        <taxon>Oceanospirillaceae</taxon>
        <taxon>Neptunomonas</taxon>
    </lineage>
</organism>
<dbReference type="InterPro" id="IPR029151">
    <property type="entry name" value="Sensor-like_sf"/>
</dbReference>
<dbReference type="Gene3D" id="3.30.565.10">
    <property type="entry name" value="Histidine kinase-like ATPase, C-terminal domain"/>
    <property type="match status" value="1"/>
</dbReference>
<dbReference type="InterPro" id="IPR036890">
    <property type="entry name" value="HATPase_C_sf"/>
</dbReference>
<evidence type="ECO:0000256" key="6">
    <source>
        <dbReference type="ARBA" id="ARBA00022679"/>
    </source>
</evidence>
<dbReference type="SMART" id="SM00388">
    <property type="entry name" value="HisKA"/>
    <property type="match status" value="1"/>
</dbReference>